<dbReference type="AlphaFoldDB" id="A0A4R7D5A3"/>
<organism evidence="1 2">
    <name type="scientific">Sphingobacterium paludis</name>
    <dbReference type="NCBI Taxonomy" id="1476465"/>
    <lineage>
        <taxon>Bacteria</taxon>
        <taxon>Pseudomonadati</taxon>
        <taxon>Bacteroidota</taxon>
        <taxon>Sphingobacteriia</taxon>
        <taxon>Sphingobacteriales</taxon>
        <taxon>Sphingobacteriaceae</taxon>
        <taxon>Sphingobacterium</taxon>
    </lineage>
</organism>
<evidence type="ECO:0000313" key="1">
    <source>
        <dbReference type="EMBL" id="TDS14864.1"/>
    </source>
</evidence>
<dbReference type="Proteomes" id="UP000294752">
    <property type="component" value="Unassembled WGS sequence"/>
</dbReference>
<evidence type="ECO:0000313" key="2">
    <source>
        <dbReference type="Proteomes" id="UP000294752"/>
    </source>
</evidence>
<protein>
    <submittedName>
        <fullName evidence="1">Uncharacterized protein</fullName>
    </submittedName>
</protein>
<reference evidence="1 2" key="1">
    <citation type="submission" date="2019-03" db="EMBL/GenBank/DDBJ databases">
        <title>Genomic Encyclopedia of Type Strains, Phase III (KMG-III): the genomes of soil and plant-associated and newly described type strains.</title>
        <authorList>
            <person name="Whitman W."/>
        </authorList>
    </citation>
    <scope>NUCLEOTIDE SEQUENCE [LARGE SCALE GENOMIC DNA]</scope>
    <source>
        <strain evidence="1 2">CGMCC 1.12801</strain>
    </source>
</reference>
<comment type="caution">
    <text evidence="1">The sequence shown here is derived from an EMBL/GenBank/DDBJ whole genome shotgun (WGS) entry which is preliminary data.</text>
</comment>
<name>A0A4R7D5A3_9SPHI</name>
<dbReference type="EMBL" id="SNZV01000003">
    <property type="protein sequence ID" value="TDS14864.1"/>
    <property type="molecule type" value="Genomic_DNA"/>
</dbReference>
<proteinExistence type="predicted"/>
<accession>A0A4R7D5A3</accession>
<dbReference type="RefSeq" id="WP_208292287.1">
    <property type="nucleotide sequence ID" value="NZ_SNZV01000003.1"/>
</dbReference>
<gene>
    <name evidence="1" type="ORF">B0I21_103365</name>
</gene>
<sequence>MIFTICFNSYPKAFKRALHLGHSSNTITVDKAILPWGVKLGIKKIMRSALERHAAQQTTRLPLV</sequence>
<keyword evidence="2" id="KW-1185">Reference proteome</keyword>